<keyword evidence="1" id="KW-0472">Membrane</keyword>
<feature type="domain" description="RND related barrel-sandwich hybrid" evidence="2">
    <location>
        <begin position="69"/>
        <end position="237"/>
    </location>
</feature>
<sequence length="466" mass="53024">MAKKKNKKIIRYRRPLNINVGMIIFAIIFIYLMFSATTYLNREKIQFYEVVDGGIVNTRMYTGLILRQEQVRTAEQSGYINYYLPEGKRASVGSRIYTLDESGTLDTLLKENAQEGQTLSDESLRDLRSQLTSMVMALDDENFGRIYDYRYSLESAVMEYSSFSAMDQLDELAQEAGAVFQQVRSDVSGVVSYSFDSYEAMQPESVEAASFDQTAYSRTRRKSGDLIESGSPAYKIVTSENWSILFPLTDEDRELFGQETSLQIAFRDASLELSCPFSIITGADGGSYGKLDLTKYMVEFISDRFVEFEIKVDQADGLKIPISAVTEKNFFLIPLEYLEQGGDSSDTGFLKEVYDENGTSVVFVPTTIYYADEEYYYIDTDEEEGFKAGDYIVKPESSERYQIGPTGSLKGVYNINRGYTVFKQIEILDSNSEYYTVRRNMDYGLSVYDHIVLDASLVEEGQLLYQ</sequence>
<dbReference type="AlphaFoldDB" id="A0A9D2MZW3"/>
<evidence type="ECO:0000256" key="1">
    <source>
        <dbReference type="SAM" id="Phobius"/>
    </source>
</evidence>
<dbReference type="Pfam" id="PF26018">
    <property type="entry name" value="BSH_RND_rel"/>
    <property type="match status" value="1"/>
</dbReference>
<evidence type="ECO:0000313" key="3">
    <source>
        <dbReference type="EMBL" id="HJC05021.1"/>
    </source>
</evidence>
<comment type="caution">
    <text evidence="3">The sequence shown here is derived from an EMBL/GenBank/DDBJ whole genome shotgun (WGS) entry which is preliminary data.</text>
</comment>
<dbReference type="InterPro" id="IPR058709">
    <property type="entry name" value="BSH_RND-rel"/>
</dbReference>
<dbReference type="EMBL" id="DWWT01000008">
    <property type="protein sequence ID" value="HJC05021.1"/>
    <property type="molecule type" value="Genomic_DNA"/>
</dbReference>
<evidence type="ECO:0000259" key="2">
    <source>
        <dbReference type="Pfam" id="PF26018"/>
    </source>
</evidence>
<name>A0A9D2MZW3_9FIRM</name>
<dbReference type="Proteomes" id="UP000823910">
    <property type="component" value="Unassembled WGS sequence"/>
</dbReference>
<protein>
    <recommendedName>
        <fullName evidence="2">RND related barrel-sandwich hybrid domain-containing protein</fullName>
    </recommendedName>
</protein>
<gene>
    <name evidence="3" type="ORF">H9704_02540</name>
</gene>
<proteinExistence type="predicted"/>
<reference evidence="3" key="2">
    <citation type="submission" date="2021-04" db="EMBL/GenBank/DDBJ databases">
        <authorList>
            <person name="Gilroy R."/>
        </authorList>
    </citation>
    <scope>NUCLEOTIDE SEQUENCE</scope>
    <source>
        <strain evidence="3">CHK180-15479</strain>
    </source>
</reference>
<keyword evidence="1" id="KW-0812">Transmembrane</keyword>
<reference evidence="3" key="1">
    <citation type="journal article" date="2021" name="PeerJ">
        <title>Extensive microbial diversity within the chicken gut microbiome revealed by metagenomics and culture.</title>
        <authorList>
            <person name="Gilroy R."/>
            <person name="Ravi A."/>
            <person name="Getino M."/>
            <person name="Pursley I."/>
            <person name="Horton D.L."/>
            <person name="Alikhan N.F."/>
            <person name="Baker D."/>
            <person name="Gharbi K."/>
            <person name="Hall N."/>
            <person name="Watson M."/>
            <person name="Adriaenssens E.M."/>
            <person name="Foster-Nyarko E."/>
            <person name="Jarju S."/>
            <person name="Secka A."/>
            <person name="Antonio M."/>
            <person name="Oren A."/>
            <person name="Chaudhuri R.R."/>
            <person name="La Ragione R."/>
            <person name="Hildebrand F."/>
            <person name="Pallen M.J."/>
        </authorList>
    </citation>
    <scope>NUCLEOTIDE SEQUENCE</scope>
    <source>
        <strain evidence="3">CHK180-15479</strain>
    </source>
</reference>
<feature type="transmembrane region" description="Helical" evidence="1">
    <location>
        <begin position="20"/>
        <end position="40"/>
    </location>
</feature>
<accession>A0A9D2MZW3</accession>
<organism evidence="3 4">
    <name type="scientific">Candidatus Enterocloster excrementipullorum</name>
    <dbReference type="NCBI Taxonomy" id="2838559"/>
    <lineage>
        <taxon>Bacteria</taxon>
        <taxon>Bacillati</taxon>
        <taxon>Bacillota</taxon>
        <taxon>Clostridia</taxon>
        <taxon>Lachnospirales</taxon>
        <taxon>Lachnospiraceae</taxon>
        <taxon>Enterocloster</taxon>
    </lineage>
</organism>
<keyword evidence="1" id="KW-1133">Transmembrane helix</keyword>
<evidence type="ECO:0000313" key="4">
    <source>
        <dbReference type="Proteomes" id="UP000823910"/>
    </source>
</evidence>